<accession>A0A6B0U3N2</accession>
<evidence type="ECO:0000313" key="2">
    <source>
        <dbReference type="EMBL" id="MXU84961.1"/>
    </source>
</evidence>
<name>A0A6B0U3N2_IXORI</name>
<dbReference type="EMBL" id="GIFC01002878">
    <property type="protein sequence ID" value="MXU84961.1"/>
    <property type="molecule type" value="Transcribed_RNA"/>
</dbReference>
<protein>
    <submittedName>
        <fullName evidence="2">Uncharacterized protein</fullName>
    </submittedName>
</protein>
<keyword evidence="1" id="KW-1133">Transmembrane helix</keyword>
<keyword evidence="1" id="KW-0812">Transmembrane</keyword>
<organism evidence="2">
    <name type="scientific">Ixodes ricinus</name>
    <name type="common">Common tick</name>
    <name type="synonym">Acarus ricinus</name>
    <dbReference type="NCBI Taxonomy" id="34613"/>
    <lineage>
        <taxon>Eukaryota</taxon>
        <taxon>Metazoa</taxon>
        <taxon>Ecdysozoa</taxon>
        <taxon>Arthropoda</taxon>
        <taxon>Chelicerata</taxon>
        <taxon>Arachnida</taxon>
        <taxon>Acari</taxon>
        <taxon>Parasitiformes</taxon>
        <taxon>Ixodida</taxon>
        <taxon>Ixodoidea</taxon>
        <taxon>Ixodidae</taxon>
        <taxon>Ixodinae</taxon>
        <taxon>Ixodes</taxon>
    </lineage>
</organism>
<sequence length="83" mass="9401">MKSRGCEVSSPVIFRLDLILFCFCTCASVLVHLLAFRLIRGYRVRSEAGDSGFLQSSWRSIVRARLRKPADGESETAFQFLEV</sequence>
<feature type="transmembrane region" description="Helical" evidence="1">
    <location>
        <begin position="12"/>
        <end position="36"/>
    </location>
</feature>
<dbReference type="AlphaFoldDB" id="A0A6B0U3N2"/>
<keyword evidence="1" id="KW-0472">Membrane</keyword>
<evidence type="ECO:0000256" key="1">
    <source>
        <dbReference type="SAM" id="Phobius"/>
    </source>
</evidence>
<proteinExistence type="predicted"/>
<reference evidence="2" key="1">
    <citation type="submission" date="2019-12" db="EMBL/GenBank/DDBJ databases">
        <title>An insight into the sialome of adult female Ixodes ricinus ticks feeding for 6 days.</title>
        <authorList>
            <person name="Perner J."/>
            <person name="Ribeiro J.M.C."/>
        </authorList>
    </citation>
    <scope>NUCLEOTIDE SEQUENCE</scope>
    <source>
        <strain evidence="2">Semi-engorged</strain>
        <tissue evidence="2">Salivary glands</tissue>
    </source>
</reference>